<dbReference type="Gene3D" id="3.30.1780.10">
    <property type="entry name" value="ornithine cyclodeaminase, domain 1"/>
    <property type="match status" value="1"/>
</dbReference>
<dbReference type="InterPro" id="IPR003462">
    <property type="entry name" value="ODC_Mu_crystall"/>
</dbReference>
<keyword evidence="2" id="KW-1185">Reference proteome</keyword>
<reference evidence="1 2" key="1">
    <citation type="submission" date="2017-11" db="EMBL/GenBank/DDBJ databases">
        <title>Genomic Encyclopedia of Archaeal and Bacterial Type Strains, Phase II (KMG-II): From Individual Species to Whole Genera.</title>
        <authorList>
            <person name="Goeker M."/>
        </authorList>
    </citation>
    <scope>NUCLEOTIDE SEQUENCE [LARGE SCALE GENOMIC DNA]</scope>
    <source>
        <strain evidence="1 2">DSM 27763</strain>
    </source>
</reference>
<protein>
    <submittedName>
        <fullName evidence="1">Ornithine cyclodeaminase</fullName>
    </submittedName>
</protein>
<evidence type="ECO:0000313" key="2">
    <source>
        <dbReference type="Proteomes" id="UP000230842"/>
    </source>
</evidence>
<dbReference type="Proteomes" id="UP000230842">
    <property type="component" value="Unassembled WGS sequence"/>
</dbReference>
<dbReference type="RefSeq" id="WP_039363720.1">
    <property type="nucleotide sequence ID" value="NZ_PGEZ01000001.1"/>
</dbReference>
<proteinExistence type="predicted"/>
<dbReference type="Pfam" id="PF02423">
    <property type="entry name" value="OCD_Mu_crystall"/>
    <property type="match status" value="1"/>
</dbReference>
<dbReference type="SUPFAM" id="SSF51735">
    <property type="entry name" value="NAD(P)-binding Rossmann-fold domains"/>
    <property type="match status" value="1"/>
</dbReference>
<dbReference type="InterPro" id="IPR023401">
    <property type="entry name" value="ODC_N"/>
</dbReference>
<dbReference type="GO" id="GO:0005737">
    <property type="term" value="C:cytoplasm"/>
    <property type="evidence" value="ECO:0007669"/>
    <property type="project" value="TreeGrafter"/>
</dbReference>
<name>A0A0B2B2G7_9ACTN</name>
<organism evidence="1 2">
    <name type="scientific">Mumia flava</name>
    <dbReference type="NCBI Taxonomy" id="1348852"/>
    <lineage>
        <taxon>Bacteria</taxon>
        <taxon>Bacillati</taxon>
        <taxon>Actinomycetota</taxon>
        <taxon>Actinomycetes</taxon>
        <taxon>Propionibacteriales</taxon>
        <taxon>Nocardioidaceae</taxon>
        <taxon>Mumia</taxon>
    </lineage>
</organism>
<dbReference type="PANTHER" id="PTHR13812:SF19">
    <property type="entry name" value="KETIMINE REDUCTASE MU-CRYSTALLIN"/>
    <property type="match status" value="1"/>
</dbReference>
<evidence type="ECO:0000313" key="1">
    <source>
        <dbReference type="EMBL" id="PJJ57917.1"/>
    </source>
</evidence>
<dbReference type="Gene3D" id="3.40.50.720">
    <property type="entry name" value="NAD(P)-binding Rossmann-like Domain"/>
    <property type="match status" value="1"/>
</dbReference>
<dbReference type="InterPro" id="IPR036291">
    <property type="entry name" value="NAD(P)-bd_dom_sf"/>
</dbReference>
<accession>A0A0B2B2G7</accession>
<dbReference type="OrthoDB" id="9809203at2"/>
<dbReference type="AlphaFoldDB" id="A0A0B2B2G7"/>
<gene>
    <name evidence="1" type="ORF">CLV56_2156</name>
</gene>
<dbReference type="PANTHER" id="PTHR13812">
    <property type="entry name" value="KETIMINE REDUCTASE MU-CRYSTALLIN"/>
    <property type="match status" value="1"/>
</dbReference>
<sequence>MAILTDTELLAGLRARDAVRWMRDAALAHHRGELVGPPRVSAPLGDGALVVTAGALRGRWYGYRSRAGLAPGGDEITVVQEHGSGRVLALAAGRELGPRRTGAIGGAAADALARPDASVLALVGAGTQAWTQLWAVAAVRDLREVRVHVRTPERRDAFARRAREVLGIEVTGFADARTAVDGADLVVCATTSTTPVVERDWLAPGAYLATLGPKQPGAAEVEVGTLAACDAVVTDSPAQLLDGSPTSNVVGTEVAGAVVALGAVIAGDAQARRTDADVVAFSSVGLAGTEPYLLARYAGVA</sequence>
<comment type="caution">
    <text evidence="1">The sequence shown here is derived from an EMBL/GenBank/DDBJ whole genome shotgun (WGS) entry which is preliminary data.</text>
</comment>
<dbReference type="EMBL" id="PGEZ01000001">
    <property type="protein sequence ID" value="PJJ57917.1"/>
    <property type="molecule type" value="Genomic_DNA"/>
</dbReference>